<sequence length="349" mass="37824">MTRTAVLICPGRGTYNKTELGYLNRYHADKAELLSGFDQLRGLGGQDPVIELDRAAKFSMAKYSRGDVASPLIYASAVADAQSLSDDIEVVAVTGNSMGWYIALAVAGALASNDGFHVVNTMGTLMQQHLIGGQLVYPFVDENWLPKPHLKDELLALIARINGENGQTLSLSIDLGGMLVLAGNEAGLQGFEQAVPVLQERFPMRLPNHAAFHTHLQTPVAELGRQLLPESLFCQPNVALIDGRGQTWWPGACDTQVLWDYTLGQQVVQPYNFTLAVQAAAQEFAPDLFIVTGPGTTLGGAVAQSLVLGGWQNMASKHDFKSRQADRSTLISMGDPEQRNWVTSCDNIE</sequence>
<dbReference type="Gene3D" id="3.40.366.10">
    <property type="entry name" value="Malonyl-Coenzyme A Acyl Carrier Protein, domain 2"/>
    <property type="match status" value="1"/>
</dbReference>
<dbReference type="PANTHER" id="PTHR42681:SF1">
    <property type="entry name" value="MALONYL-COA-ACYL CARRIER PROTEIN TRANSACYLASE, MITOCHONDRIAL"/>
    <property type="match status" value="1"/>
</dbReference>
<evidence type="ECO:0000259" key="5">
    <source>
        <dbReference type="SMART" id="SM00827"/>
    </source>
</evidence>
<reference evidence="6 7" key="1">
    <citation type="submission" date="2019-05" db="EMBL/GenBank/DDBJ databases">
        <title>Draft genome sequence of Pelagicola sp. DSW4-44.</title>
        <authorList>
            <person name="Oh J."/>
        </authorList>
    </citation>
    <scope>NUCLEOTIDE SEQUENCE [LARGE SCALE GENOMIC DNA]</scope>
    <source>
        <strain evidence="6 7">DSW4-44</strain>
    </source>
</reference>
<keyword evidence="3" id="KW-0012">Acyltransferase</keyword>
<dbReference type="PANTHER" id="PTHR42681">
    <property type="entry name" value="MALONYL-COA-ACYL CARRIER PROTEIN TRANSACYLASE, MITOCHONDRIAL"/>
    <property type="match status" value="1"/>
</dbReference>
<accession>A0ABY2UPS6</accession>
<dbReference type="RefSeq" id="WP_138165013.1">
    <property type="nucleotide sequence ID" value="NZ_VAUA01000012.1"/>
</dbReference>
<evidence type="ECO:0000313" key="6">
    <source>
        <dbReference type="EMBL" id="TLP56843.1"/>
    </source>
</evidence>
<comment type="caution">
    <text evidence="6">The sequence shown here is derived from an EMBL/GenBank/DDBJ whole genome shotgun (WGS) entry which is preliminary data.</text>
</comment>
<dbReference type="SMART" id="SM00827">
    <property type="entry name" value="PKS_AT"/>
    <property type="match status" value="1"/>
</dbReference>
<dbReference type="InterPro" id="IPR001227">
    <property type="entry name" value="Ac_transferase_dom_sf"/>
</dbReference>
<dbReference type="Proteomes" id="UP000305041">
    <property type="component" value="Unassembled WGS sequence"/>
</dbReference>
<name>A0ABY2UPS6_9RHOB</name>
<dbReference type="InterPro" id="IPR016035">
    <property type="entry name" value="Acyl_Trfase/lysoPLipase"/>
</dbReference>
<feature type="domain" description="Malonyl-CoA:ACP transacylase (MAT)" evidence="5">
    <location>
        <begin position="31"/>
        <end position="338"/>
    </location>
</feature>
<dbReference type="EC" id="2.3.1.39" evidence="1"/>
<dbReference type="SUPFAM" id="SSF52151">
    <property type="entry name" value="FabD/lysophospholipase-like"/>
    <property type="match status" value="1"/>
</dbReference>
<evidence type="ECO:0000313" key="7">
    <source>
        <dbReference type="Proteomes" id="UP000305041"/>
    </source>
</evidence>
<comment type="catalytic activity">
    <reaction evidence="4">
        <text>holo-[ACP] + malonyl-CoA = malonyl-[ACP] + CoA</text>
        <dbReference type="Rhea" id="RHEA:41792"/>
        <dbReference type="Rhea" id="RHEA-COMP:9623"/>
        <dbReference type="Rhea" id="RHEA-COMP:9685"/>
        <dbReference type="ChEBI" id="CHEBI:57287"/>
        <dbReference type="ChEBI" id="CHEBI:57384"/>
        <dbReference type="ChEBI" id="CHEBI:64479"/>
        <dbReference type="ChEBI" id="CHEBI:78449"/>
        <dbReference type="EC" id="2.3.1.39"/>
    </reaction>
</comment>
<dbReference type="InterPro" id="IPR014043">
    <property type="entry name" value="Acyl_transferase_dom"/>
</dbReference>
<organism evidence="6 7">
    <name type="scientific">Parasedimentitalea maritima</name>
    <dbReference type="NCBI Taxonomy" id="2578117"/>
    <lineage>
        <taxon>Bacteria</taxon>
        <taxon>Pseudomonadati</taxon>
        <taxon>Pseudomonadota</taxon>
        <taxon>Alphaproteobacteria</taxon>
        <taxon>Rhodobacterales</taxon>
        <taxon>Paracoccaceae</taxon>
        <taxon>Parasedimentitalea</taxon>
    </lineage>
</organism>
<dbReference type="InterPro" id="IPR050858">
    <property type="entry name" value="Mal-CoA-ACP_Trans/PKS_FabD"/>
</dbReference>
<proteinExistence type="predicted"/>
<evidence type="ECO:0000256" key="1">
    <source>
        <dbReference type="ARBA" id="ARBA00013258"/>
    </source>
</evidence>
<gene>
    <name evidence="6" type="ORF">FEE96_20630</name>
</gene>
<evidence type="ECO:0000256" key="3">
    <source>
        <dbReference type="ARBA" id="ARBA00023315"/>
    </source>
</evidence>
<evidence type="ECO:0000256" key="2">
    <source>
        <dbReference type="ARBA" id="ARBA00022679"/>
    </source>
</evidence>
<keyword evidence="7" id="KW-1185">Reference proteome</keyword>
<dbReference type="EMBL" id="VAUA01000012">
    <property type="protein sequence ID" value="TLP56843.1"/>
    <property type="molecule type" value="Genomic_DNA"/>
</dbReference>
<evidence type="ECO:0000256" key="4">
    <source>
        <dbReference type="ARBA" id="ARBA00048462"/>
    </source>
</evidence>
<keyword evidence="2" id="KW-0808">Transferase</keyword>
<protein>
    <recommendedName>
        <fullName evidence="1">[acyl-carrier-protein] S-malonyltransferase</fullName>
        <ecNumber evidence="1">2.3.1.39</ecNumber>
    </recommendedName>
</protein>